<sequence>MDKIYFNGMAFYGYHGVFQEEARLGQRFYVDLELSLDLQKAADTDQLEYTVNYADIYERVKAIVEGERYQLVEKLTAQICDGLLSDFPLDEVKVKVTKPDPPIAGHYQSVAIEMIRKKGSN</sequence>
<reference evidence="8 9" key="1">
    <citation type="journal article" date="2011" name="J. Bacteriol.">
        <title>Genome sequence of Brevibacillus laterosporus LMG 15441, a pathogen of invertebrates.</title>
        <authorList>
            <person name="Djukic M."/>
            <person name="Poehlein A."/>
            <person name="Thurmer A."/>
            <person name="Daniel R."/>
        </authorList>
    </citation>
    <scope>NUCLEOTIDE SEQUENCE [LARGE SCALE GENOMIC DNA]</scope>
    <source>
        <strain evidence="8 9">LMG 15441</strain>
    </source>
</reference>
<proteinExistence type="inferred from homology"/>
<dbReference type="NCBIfam" id="TIGR00526">
    <property type="entry name" value="folB_dom"/>
    <property type="match status" value="1"/>
</dbReference>
<comment type="catalytic activity">
    <reaction evidence="1 6">
        <text>7,8-dihydroneopterin = 6-hydroxymethyl-7,8-dihydropterin + glycolaldehyde</text>
        <dbReference type="Rhea" id="RHEA:10540"/>
        <dbReference type="ChEBI" id="CHEBI:17001"/>
        <dbReference type="ChEBI" id="CHEBI:17071"/>
        <dbReference type="ChEBI" id="CHEBI:44841"/>
        <dbReference type="EC" id="4.1.2.25"/>
    </reaction>
</comment>
<evidence type="ECO:0000256" key="2">
    <source>
        <dbReference type="ARBA" id="ARBA00005013"/>
    </source>
</evidence>
<dbReference type="NCBIfam" id="TIGR00525">
    <property type="entry name" value="folB"/>
    <property type="match status" value="1"/>
</dbReference>
<dbReference type="Gene3D" id="3.30.1130.10">
    <property type="match status" value="1"/>
</dbReference>
<comment type="function">
    <text evidence="6">Catalyzes the conversion of 7,8-dihydroneopterin to 6-hydroxymethyl-7,8-dihydropterin.</text>
</comment>
<dbReference type="HOGENOM" id="CLU_112632_1_3_9"/>
<keyword evidence="5 6" id="KW-0456">Lyase</keyword>
<accession>A0A075R4J3</accession>
<dbReference type="Proteomes" id="UP000005850">
    <property type="component" value="Chromosome"/>
</dbReference>
<comment type="pathway">
    <text evidence="2 6">Cofactor biosynthesis; tetrahydrofolate biosynthesis; 2-amino-4-hydroxy-6-hydroxymethyl-7,8-dihydropteridine diphosphate from 7,8-dihydroneopterin triphosphate: step 3/4.</text>
</comment>
<evidence type="ECO:0000256" key="6">
    <source>
        <dbReference type="RuleBase" id="RU362079"/>
    </source>
</evidence>
<dbReference type="GO" id="GO:0004150">
    <property type="term" value="F:dihydroneopterin aldolase activity"/>
    <property type="evidence" value="ECO:0007669"/>
    <property type="project" value="UniProtKB-UniRule"/>
</dbReference>
<dbReference type="GO" id="GO:0005737">
    <property type="term" value="C:cytoplasm"/>
    <property type="evidence" value="ECO:0007669"/>
    <property type="project" value="TreeGrafter"/>
</dbReference>
<name>A0A075R4J3_BRELA</name>
<dbReference type="PANTHER" id="PTHR42844">
    <property type="entry name" value="DIHYDRONEOPTERIN ALDOLASE 1-RELATED"/>
    <property type="match status" value="1"/>
</dbReference>
<evidence type="ECO:0000313" key="8">
    <source>
        <dbReference type="EMBL" id="AIG24545.1"/>
    </source>
</evidence>
<dbReference type="InterPro" id="IPR006157">
    <property type="entry name" value="FolB_dom"/>
</dbReference>
<evidence type="ECO:0000259" key="7">
    <source>
        <dbReference type="SMART" id="SM00905"/>
    </source>
</evidence>
<evidence type="ECO:0000256" key="1">
    <source>
        <dbReference type="ARBA" id="ARBA00001353"/>
    </source>
</evidence>
<dbReference type="UniPathway" id="UPA00077">
    <property type="reaction ID" value="UER00154"/>
</dbReference>
<gene>
    <name evidence="8" type="ORF">BRLA_c001300</name>
</gene>
<dbReference type="EMBL" id="CP007806">
    <property type="protein sequence ID" value="AIG24545.1"/>
    <property type="molecule type" value="Genomic_DNA"/>
</dbReference>
<dbReference type="RefSeq" id="WP_003333843.1">
    <property type="nucleotide sequence ID" value="NZ_CP007806.1"/>
</dbReference>
<dbReference type="PANTHER" id="PTHR42844:SF1">
    <property type="entry name" value="DIHYDRONEOPTERIN ALDOLASE 1-RELATED"/>
    <property type="match status" value="1"/>
</dbReference>
<comment type="similarity">
    <text evidence="3 6">Belongs to the DHNA family.</text>
</comment>
<dbReference type="SUPFAM" id="SSF55620">
    <property type="entry name" value="Tetrahydrobiopterin biosynthesis enzymes-like"/>
    <property type="match status" value="1"/>
</dbReference>
<dbReference type="AlphaFoldDB" id="A0A075R4J3"/>
<dbReference type="SMART" id="SM00905">
    <property type="entry name" value="FolB"/>
    <property type="match status" value="1"/>
</dbReference>
<dbReference type="STRING" id="1042163.BRLA_c001300"/>
<dbReference type="Pfam" id="PF02152">
    <property type="entry name" value="FolB"/>
    <property type="match status" value="1"/>
</dbReference>
<dbReference type="InterPro" id="IPR043133">
    <property type="entry name" value="GTP-CH-I_C/QueF"/>
</dbReference>
<evidence type="ECO:0000256" key="5">
    <source>
        <dbReference type="ARBA" id="ARBA00023239"/>
    </source>
</evidence>
<dbReference type="FunFam" id="3.30.1130.10:FF:000003">
    <property type="entry name" value="7,8-dihydroneopterin aldolase"/>
    <property type="match status" value="1"/>
</dbReference>
<keyword evidence="4 6" id="KW-0289">Folate biosynthesis</keyword>
<dbReference type="CDD" id="cd00534">
    <property type="entry name" value="DHNA_DHNTPE"/>
    <property type="match status" value="1"/>
</dbReference>
<organism evidence="8 9">
    <name type="scientific">Brevibacillus laterosporus LMG 15441</name>
    <dbReference type="NCBI Taxonomy" id="1042163"/>
    <lineage>
        <taxon>Bacteria</taxon>
        <taxon>Bacillati</taxon>
        <taxon>Bacillota</taxon>
        <taxon>Bacilli</taxon>
        <taxon>Bacillales</taxon>
        <taxon>Paenibacillaceae</taxon>
        <taxon>Brevibacillus</taxon>
    </lineage>
</organism>
<dbReference type="GO" id="GO:0046654">
    <property type="term" value="P:tetrahydrofolate biosynthetic process"/>
    <property type="evidence" value="ECO:0007669"/>
    <property type="project" value="UniProtKB-UniRule"/>
</dbReference>
<dbReference type="GO" id="GO:0046656">
    <property type="term" value="P:folic acid biosynthetic process"/>
    <property type="evidence" value="ECO:0007669"/>
    <property type="project" value="UniProtKB-UniRule"/>
</dbReference>
<protein>
    <recommendedName>
        <fullName evidence="6">7,8-dihydroneopterin aldolase</fullName>
        <ecNumber evidence="6">4.1.2.25</ecNumber>
    </recommendedName>
</protein>
<evidence type="ECO:0000256" key="4">
    <source>
        <dbReference type="ARBA" id="ARBA00022909"/>
    </source>
</evidence>
<evidence type="ECO:0000313" key="9">
    <source>
        <dbReference type="Proteomes" id="UP000005850"/>
    </source>
</evidence>
<dbReference type="EC" id="4.1.2.25" evidence="6"/>
<dbReference type="InterPro" id="IPR006156">
    <property type="entry name" value="Dihydroneopterin_aldolase"/>
</dbReference>
<evidence type="ECO:0000256" key="3">
    <source>
        <dbReference type="ARBA" id="ARBA00005708"/>
    </source>
</evidence>
<dbReference type="eggNOG" id="COG1539">
    <property type="taxonomic scope" value="Bacteria"/>
</dbReference>
<feature type="domain" description="Dihydroneopterin aldolase/epimerase" evidence="7">
    <location>
        <begin position="4"/>
        <end position="116"/>
    </location>
</feature>
<keyword evidence="9" id="KW-1185">Reference proteome</keyword>
<dbReference type="KEGG" id="blr:BRLA_c001300"/>